<dbReference type="Proteomes" id="UP000578622">
    <property type="component" value="Unassembled WGS sequence"/>
</dbReference>
<keyword evidence="2" id="KW-0238">DNA-binding</keyword>
<comment type="caution">
    <text evidence="5">The sequence shown here is derived from an EMBL/GenBank/DDBJ whole genome shotgun (WGS) entry which is preliminary data.</text>
</comment>
<dbReference type="NCBIfam" id="NF033587">
    <property type="entry name" value="transpos_IS6"/>
    <property type="match status" value="1"/>
</dbReference>
<feature type="domain" description="DDE" evidence="4">
    <location>
        <begin position="17"/>
        <end position="145"/>
    </location>
</feature>
<evidence type="ECO:0000313" key="6">
    <source>
        <dbReference type="Proteomes" id="UP000578622"/>
    </source>
</evidence>
<dbReference type="InterPro" id="IPR032874">
    <property type="entry name" value="DDE_dom"/>
</dbReference>
<accession>A0ABR6AUV3</accession>
<evidence type="ECO:0000256" key="1">
    <source>
        <dbReference type="ARBA" id="ARBA00022578"/>
    </source>
</evidence>
<proteinExistence type="predicted"/>
<evidence type="ECO:0000256" key="2">
    <source>
        <dbReference type="ARBA" id="ARBA00023125"/>
    </source>
</evidence>
<dbReference type="PANTHER" id="PTHR35528">
    <property type="entry name" value="BLL1675 PROTEIN"/>
    <property type="match status" value="1"/>
</dbReference>
<keyword evidence="1" id="KW-0815">Transposition</keyword>
<dbReference type="EMBL" id="JACGXG010000009">
    <property type="protein sequence ID" value="MBA8853253.1"/>
    <property type="molecule type" value="Genomic_DNA"/>
</dbReference>
<evidence type="ECO:0000313" key="5">
    <source>
        <dbReference type="EMBL" id="MBA8853253.1"/>
    </source>
</evidence>
<evidence type="ECO:0000259" key="4">
    <source>
        <dbReference type="Pfam" id="PF13610"/>
    </source>
</evidence>
<keyword evidence="3" id="KW-0233">DNA recombination</keyword>
<name>A0ABR6AUV3_9HYPH</name>
<protein>
    <submittedName>
        <fullName evidence="5">Transposase</fullName>
    </submittedName>
</protein>
<dbReference type="PANTHER" id="PTHR35528:SF3">
    <property type="entry name" value="BLL1675 PROTEIN"/>
    <property type="match status" value="1"/>
</dbReference>
<dbReference type="InterPro" id="IPR052183">
    <property type="entry name" value="IS_Transposase"/>
</dbReference>
<reference evidence="5 6" key="1">
    <citation type="submission" date="2020-07" db="EMBL/GenBank/DDBJ databases">
        <title>Genomic Encyclopedia of Type Strains, Phase IV (KMG-V): Genome sequencing to study the core and pangenomes of soil and plant-associated prokaryotes.</title>
        <authorList>
            <person name="Whitman W."/>
        </authorList>
    </citation>
    <scope>NUCLEOTIDE SEQUENCE [LARGE SCALE GENOMIC DNA]</scope>
    <source>
        <strain evidence="5 6">RH4WT92</strain>
    </source>
</reference>
<dbReference type="InterPro" id="IPR047930">
    <property type="entry name" value="Transpos_IS6"/>
</dbReference>
<sequence>MDEITPIQCVAAPRLGDKWHLDEAVVTINGERHFLWRAVDQDGFVLEVLVQKRRDTKAAKRFIRKLLSGQGAVPRVMVTDKLGSYGAANRAIGLTVCDHRQHKGLNNRVENSHRPIRRQERGMKRFKSTRHLQCFASIHDPIYNLHHFPHDRFTSAIHRELRQTANTIWRGIAGL</sequence>
<keyword evidence="6" id="KW-1185">Reference proteome</keyword>
<evidence type="ECO:0000256" key="3">
    <source>
        <dbReference type="ARBA" id="ARBA00023172"/>
    </source>
</evidence>
<organism evidence="5 6">
    <name type="scientific">Brucella intermedia</name>
    <dbReference type="NCBI Taxonomy" id="94625"/>
    <lineage>
        <taxon>Bacteria</taxon>
        <taxon>Pseudomonadati</taxon>
        <taxon>Pseudomonadota</taxon>
        <taxon>Alphaproteobacteria</taxon>
        <taxon>Hyphomicrobiales</taxon>
        <taxon>Brucellaceae</taxon>
        <taxon>Brucella/Ochrobactrum group</taxon>
        <taxon>Brucella</taxon>
    </lineage>
</organism>
<dbReference type="Pfam" id="PF13610">
    <property type="entry name" value="DDE_Tnp_IS240"/>
    <property type="match status" value="1"/>
</dbReference>
<gene>
    <name evidence="5" type="ORF">FHW20_004233</name>
</gene>